<evidence type="ECO:0008006" key="4">
    <source>
        <dbReference type="Google" id="ProtNLM"/>
    </source>
</evidence>
<dbReference type="InterPro" id="IPR004244">
    <property type="entry name" value="Transposase_22"/>
</dbReference>
<evidence type="ECO:0000313" key="3">
    <source>
        <dbReference type="Proteomes" id="UP000821853"/>
    </source>
</evidence>
<comment type="caution">
    <text evidence="2">The sequence shown here is derived from an EMBL/GenBank/DDBJ whole genome shotgun (WGS) entry which is preliminary data.</text>
</comment>
<protein>
    <recommendedName>
        <fullName evidence="4">Endonuclease-reverse transcriptase</fullName>
    </recommendedName>
</protein>
<evidence type="ECO:0000313" key="2">
    <source>
        <dbReference type="EMBL" id="KAH9368516.1"/>
    </source>
</evidence>
<reference evidence="2 3" key="1">
    <citation type="journal article" date="2020" name="Cell">
        <title>Large-Scale Comparative Analyses of Tick Genomes Elucidate Their Genetic Diversity and Vector Capacities.</title>
        <authorList>
            <consortium name="Tick Genome and Microbiome Consortium (TIGMIC)"/>
            <person name="Jia N."/>
            <person name="Wang J."/>
            <person name="Shi W."/>
            <person name="Du L."/>
            <person name="Sun Y."/>
            <person name="Zhan W."/>
            <person name="Jiang J.F."/>
            <person name="Wang Q."/>
            <person name="Zhang B."/>
            <person name="Ji P."/>
            <person name="Bell-Sakyi L."/>
            <person name="Cui X.M."/>
            <person name="Yuan T.T."/>
            <person name="Jiang B.G."/>
            <person name="Yang W.F."/>
            <person name="Lam T.T."/>
            <person name="Chang Q.C."/>
            <person name="Ding S.J."/>
            <person name="Wang X.J."/>
            <person name="Zhu J.G."/>
            <person name="Ruan X.D."/>
            <person name="Zhao L."/>
            <person name="Wei J.T."/>
            <person name="Ye R.Z."/>
            <person name="Que T.C."/>
            <person name="Du C.H."/>
            <person name="Zhou Y.H."/>
            <person name="Cheng J.X."/>
            <person name="Dai P.F."/>
            <person name="Guo W.B."/>
            <person name="Han X.H."/>
            <person name="Huang E.J."/>
            <person name="Li L.F."/>
            <person name="Wei W."/>
            <person name="Gao Y.C."/>
            <person name="Liu J.Z."/>
            <person name="Shao H.Z."/>
            <person name="Wang X."/>
            <person name="Wang C.C."/>
            <person name="Yang T.C."/>
            <person name="Huo Q.B."/>
            <person name="Li W."/>
            <person name="Chen H.Y."/>
            <person name="Chen S.E."/>
            <person name="Zhou L.G."/>
            <person name="Ni X.B."/>
            <person name="Tian J.H."/>
            <person name="Sheng Y."/>
            <person name="Liu T."/>
            <person name="Pan Y.S."/>
            <person name="Xia L.Y."/>
            <person name="Li J."/>
            <person name="Zhao F."/>
            <person name="Cao W.C."/>
        </authorList>
    </citation>
    <scope>NUCLEOTIDE SEQUENCE [LARGE SCALE GENOMIC DNA]</scope>
    <source>
        <strain evidence="2">HaeL-2018</strain>
    </source>
</reference>
<dbReference type="OMA" id="RSKRFCK"/>
<keyword evidence="3" id="KW-1185">Reference proteome</keyword>
<name>A0A9J6G2D7_HAELO</name>
<dbReference type="PANTHER" id="PTHR11505">
    <property type="entry name" value="L1 TRANSPOSABLE ELEMENT-RELATED"/>
    <property type="match status" value="1"/>
</dbReference>
<dbReference type="VEuPathDB" id="VectorBase:HLOH_056936"/>
<feature type="compositionally biased region" description="Low complexity" evidence="1">
    <location>
        <begin position="88"/>
        <end position="100"/>
    </location>
</feature>
<dbReference type="OrthoDB" id="10059413at2759"/>
<gene>
    <name evidence="2" type="ORF">HPB48_007819</name>
</gene>
<dbReference type="Proteomes" id="UP000821853">
    <property type="component" value="Chromosome 2"/>
</dbReference>
<feature type="compositionally biased region" description="Basic residues" evidence="1">
    <location>
        <begin position="22"/>
        <end position="37"/>
    </location>
</feature>
<feature type="compositionally biased region" description="Basic and acidic residues" evidence="1">
    <location>
        <begin position="1"/>
        <end position="18"/>
    </location>
</feature>
<sequence length="380" mass="43634">MGKRELSKQRCGDGERRPGLRTARRHLPSRKRTHVSNKHAISSIRDDSLTLTVLPSPQFLLATVSDCIAVIRMLLIASGDVELNPGPSSDSESESSSTSEMLKKNLKEQAKTNKRLKELTTNLKQVESTVDSIQKRVTSIEKEMGKLQTFEQKLAECEATCSNTSAQVSELLVKVDDLENRSRRNNLIIYGINEEPEEDVKSLEDQIKHKVFKDVLEIEVTSVERIHRIGKYKKNQHRPVIVRFYDFAEKAKILSCCNKLKGTDIVISEDFSKRMRDIRAKLWHSAADERANGVKVSRLYDKIKIDEKIFAWDSVNNRRIELIPLMRKKGRLKVIKAQRERLCFFCIFPMYLEIEGPNELRRKPKKVFAYSGSVSRKCAD</sequence>
<feature type="region of interest" description="Disordered" evidence="1">
    <location>
        <begin position="1"/>
        <end position="39"/>
    </location>
</feature>
<organism evidence="2 3">
    <name type="scientific">Haemaphysalis longicornis</name>
    <name type="common">Bush tick</name>
    <dbReference type="NCBI Taxonomy" id="44386"/>
    <lineage>
        <taxon>Eukaryota</taxon>
        <taxon>Metazoa</taxon>
        <taxon>Ecdysozoa</taxon>
        <taxon>Arthropoda</taxon>
        <taxon>Chelicerata</taxon>
        <taxon>Arachnida</taxon>
        <taxon>Acari</taxon>
        <taxon>Parasitiformes</taxon>
        <taxon>Ixodida</taxon>
        <taxon>Ixodoidea</taxon>
        <taxon>Ixodidae</taxon>
        <taxon>Haemaphysalinae</taxon>
        <taxon>Haemaphysalis</taxon>
    </lineage>
</organism>
<accession>A0A9J6G2D7</accession>
<dbReference type="AlphaFoldDB" id="A0A9J6G2D7"/>
<feature type="region of interest" description="Disordered" evidence="1">
    <location>
        <begin position="81"/>
        <end position="102"/>
    </location>
</feature>
<dbReference type="Gene3D" id="3.30.70.1820">
    <property type="entry name" value="L1 transposable element, RRM domain"/>
    <property type="match status" value="1"/>
</dbReference>
<evidence type="ECO:0000256" key="1">
    <source>
        <dbReference type="SAM" id="MobiDB-lite"/>
    </source>
</evidence>
<dbReference type="EMBL" id="JABSTR010000004">
    <property type="protein sequence ID" value="KAH9368516.1"/>
    <property type="molecule type" value="Genomic_DNA"/>
</dbReference>
<proteinExistence type="predicted"/>